<accession>A0A4U8SWH0</accession>
<evidence type="ECO:0000313" key="4">
    <source>
        <dbReference type="Proteomes" id="UP000029921"/>
    </source>
</evidence>
<dbReference type="Proteomes" id="UP000029921">
    <property type="component" value="Unassembled WGS sequence"/>
</dbReference>
<dbReference type="RefSeq" id="WP_034585752.1">
    <property type="nucleotide sequence ID" value="NZ_JRPE02000017.1"/>
</dbReference>
<evidence type="ECO:0000313" key="3">
    <source>
        <dbReference type="EMBL" id="TLD91300.1"/>
    </source>
</evidence>
<feature type="coiled-coil region" evidence="1">
    <location>
        <begin position="232"/>
        <end position="284"/>
    </location>
</feature>
<dbReference type="EMBL" id="JRPE02000017">
    <property type="protein sequence ID" value="TLD91300.1"/>
    <property type="molecule type" value="Genomic_DNA"/>
</dbReference>
<feature type="compositionally biased region" description="Basic and acidic residues" evidence="2">
    <location>
        <begin position="652"/>
        <end position="668"/>
    </location>
</feature>
<feature type="region of interest" description="Disordered" evidence="2">
    <location>
        <begin position="632"/>
        <end position="668"/>
    </location>
</feature>
<proteinExistence type="predicted"/>
<evidence type="ECO:0000256" key="1">
    <source>
        <dbReference type="SAM" id="Coils"/>
    </source>
</evidence>
<feature type="compositionally biased region" description="Polar residues" evidence="2">
    <location>
        <begin position="298"/>
        <end position="315"/>
    </location>
</feature>
<sequence length="668" mass="77859">MLNISIRKVDFNELNIENLSKRPILDTLEKFYKGSESEYYEFLEQNGLSYFKSFSTMAELKEIMDNDVKTLNDIAENTTNNKLDFKTINFLKSKNLKEVQEHEFYKLTIDLREVNEKEKEHIKDLFLETKSVSLVDFMDIDGDYCSLIYHKKGAFYYNDEPFMNNAKPEQLTLLENYALPKDNNFIMGRFLFDLACKLDDNDIEESFCVKYSNGEKNIKNIQEVIYWGHLNAEEKREQKELIKSQLDTQKEALDLAKSELKAEVQASRESLKQAEAQKVLEEDKSTRLYTIAQMPKAQAQNDKPNLNDSPNTQQSADDKIAEVIAKSIEIYRQKELEKTKLRLEKAEKDSLSAYNDLKEYLNNGLSILEAIKNIQQKYRNDDTINFASLLFSKDILSLSQKEQEIITLNNEKEELKAETKEAYNEVEKREETISKLKSTLQTKLNEMKNYEYELQKDFEAKLQEKEAQMIEKLESFEAQQQNAISEYESEINELDNLNLELSNENKALQQSTLELKAKNASLEQMLEQNKAMLSESKEALKNNAENMNKLNTLNLELKNQNTMLERNLESSRKELESISNEFKAKLDEIESHTKKMYKLEAQAEIFDEKEKDYKEQMAELKQKNATLESKLNNILDSMLNKTQAPQTPQDSQAEKAKKNVRSRDILGD</sequence>
<evidence type="ECO:0000256" key="2">
    <source>
        <dbReference type="SAM" id="MobiDB-lite"/>
    </source>
</evidence>
<keyword evidence="4" id="KW-1185">Reference proteome</keyword>
<reference evidence="3 4" key="1">
    <citation type="journal article" date="2014" name="Genome Announc.">
        <title>Draft genome sequences of eight enterohepatic helicobacter species isolated from both laboratory and wild rodents.</title>
        <authorList>
            <person name="Sheh A."/>
            <person name="Shen Z."/>
            <person name="Fox J.G."/>
        </authorList>
    </citation>
    <scope>NUCLEOTIDE SEQUENCE [LARGE SCALE GENOMIC DNA]</scope>
    <source>
        <strain evidence="3 4">MIT 96-1001</strain>
    </source>
</reference>
<feature type="region of interest" description="Disordered" evidence="2">
    <location>
        <begin position="295"/>
        <end position="317"/>
    </location>
</feature>
<organism evidence="3 4">
    <name type="scientific">Helicobacter magdeburgensis</name>
    <dbReference type="NCBI Taxonomy" id="471858"/>
    <lineage>
        <taxon>Bacteria</taxon>
        <taxon>Pseudomonadati</taxon>
        <taxon>Campylobacterota</taxon>
        <taxon>Epsilonproteobacteria</taxon>
        <taxon>Campylobacterales</taxon>
        <taxon>Helicobacteraceae</taxon>
        <taxon>Helicobacter</taxon>
    </lineage>
</organism>
<keyword evidence="1" id="KW-0175">Coiled coil</keyword>
<dbReference type="AlphaFoldDB" id="A0A4U8SWH0"/>
<feature type="compositionally biased region" description="Polar residues" evidence="2">
    <location>
        <begin position="632"/>
        <end position="651"/>
    </location>
</feature>
<comment type="caution">
    <text evidence="3">The sequence shown here is derived from an EMBL/GenBank/DDBJ whole genome shotgun (WGS) entry which is preliminary data.</text>
</comment>
<name>A0A4U8SWH0_9HELI</name>
<protein>
    <submittedName>
        <fullName evidence="3">Uncharacterized protein</fullName>
    </submittedName>
</protein>
<gene>
    <name evidence="3" type="ORF">LS74_009320</name>
</gene>